<evidence type="ECO:0000313" key="10">
    <source>
        <dbReference type="EMBL" id="OWF56512.1"/>
    </source>
</evidence>
<feature type="transmembrane region" description="Helical" evidence="9">
    <location>
        <begin position="139"/>
        <end position="157"/>
    </location>
</feature>
<evidence type="ECO:0000256" key="1">
    <source>
        <dbReference type="ARBA" id="ARBA00004141"/>
    </source>
</evidence>
<evidence type="ECO:0000256" key="3">
    <source>
        <dbReference type="ARBA" id="ARBA00022692"/>
    </source>
</evidence>
<protein>
    <recommendedName>
        <fullName evidence="8">Transporter</fullName>
    </recommendedName>
</protein>
<feature type="binding site" evidence="6">
    <location>
        <position position="326"/>
    </location>
    <ligand>
        <name>Na(+)</name>
        <dbReference type="ChEBI" id="CHEBI:29101"/>
        <label>1</label>
    </ligand>
</feature>
<comment type="subcellular location">
    <subcellularLocation>
        <location evidence="1">Membrane</location>
        <topology evidence="1">Multi-pass membrane protein</topology>
    </subcellularLocation>
</comment>
<accession>A0A210R657</accession>
<keyword evidence="4 9" id="KW-1133">Transmembrane helix</keyword>
<dbReference type="GO" id="GO:0046872">
    <property type="term" value="F:metal ion binding"/>
    <property type="evidence" value="ECO:0007669"/>
    <property type="project" value="UniProtKB-KW"/>
</dbReference>
<evidence type="ECO:0000256" key="6">
    <source>
        <dbReference type="PIRSR" id="PIRSR600175-1"/>
    </source>
</evidence>
<feature type="transmembrane region" description="Helical" evidence="9">
    <location>
        <begin position="78"/>
        <end position="96"/>
    </location>
</feature>
<organism evidence="10 11">
    <name type="scientific">Mizuhopecten yessoensis</name>
    <name type="common">Japanese scallop</name>
    <name type="synonym">Patinopecten yessoensis</name>
    <dbReference type="NCBI Taxonomy" id="6573"/>
    <lineage>
        <taxon>Eukaryota</taxon>
        <taxon>Metazoa</taxon>
        <taxon>Spiralia</taxon>
        <taxon>Lophotrochozoa</taxon>
        <taxon>Mollusca</taxon>
        <taxon>Bivalvia</taxon>
        <taxon>Autobranchia</taxon>
        <taxon>Pteriomorphia</taxon>
        <taxon>Pectinida</taxon>
        <taxon>Pectinoidea</taxon>
        <taxon>Pectinidae</taxon>
        <taxon>Mizuhopecten</taxon>
    </lineage>
</organism>
<dbReference type="InterPro" id="IPR037272">
    <property type="entry name" value="SNS_sf"/>
</dbReference>
<feature type="transmembrane region" description="Helical" evidence="9">
    <location>
        <begin position="243"/>
        <end position="264"/>
    </location>
</feature>
<feature type="transmembrane region" description="Helical" evidence="9">
    <location>
        <begin position="111"/>
        <end position="132"/>
    </location>
</feature>
<dbReference type="PANTHER" id="PTHR11616">
    <property type="entry name" value="SODIUM/CHLORIDE DEPENDENT TRANSPORTER"/>
    <property type="match status" value="1"/>
</dbReference>
<evidence type="ECO:0000313" key="11">
    <source>
        <dbReference type="Proteomes" id="UP000242188"/>
    </source>
</evidence>
<dbReference type="AlphaFoldDB" id="A0A210R657"/>
<name>A0A210R657_MIZYE</name>
<keyword evidence="6" id="KW-0479">Metal-binding</keyword>
<dbReference type="Proteomes" id="UP000242188">
    <property type="component" value="Unassembled WGS sequence"/>
</dbReference>
<dbReference type="InterPro" id="IPR000175">
    <property type="entry name" value="Na/ntran_symport"/>
</dbReference>
<dbReference type="GO" id="GO:0005886">
    <property type="term" value="C:plasma membrane"/>
    <property type="evidence" value="ECO:0007669"/>
    <property type="project" value="TreeGrafter"/>
</dbReference>
<keyword evidence="5 9" id="KW-0472">Membrane</keyword>
<feature type="transmembrane region" description="Helical" evidence="9">
    <location>
        <begin position="526"/>
        <end position="547"/>
    </location>
</feature>
<feature type="transmembrane region" description="Helical" evidence="9">
    <location>
        <begin position="451"/>
        <end position="476"/>
    </location>
</feature>
<feature type="transmembrane region" description="Helical" evidence="9">
    <location>
        <begin position="352"/>
        <end position="377"/>
    </location>
</feature>
<feature type="binding site" evidence="6">
    <location>
        <position position="426"/>
    </location>
    <ligand>
        <name>Na(+)</name>
        <dbReference type="ChEBI" id="CHEBI:29101"/>
        <label>1</label>
    </ligand>
</feature>
<reference evidence="10 11" key="1">
    <citation type="journal article" date="2017" name="Nat. Ecol. Evol.">
        <title>Scallop genome provides insights into evolution of bilaterian karyotype and development.</title>
        <authorList>
            <person name="Wang S."/>
            <person name="Zhang J."/>
            <person name="Jiao W."/>
            <person name="Li J."/>
            <person name="Xun X."/>
            <person name="Sun Y."/>
            <person name="Guo X."/>
            <person name="Huan P."/>
            <person name="Dong B."/>
            <person name="Zhang L."/>
            <person name="Hu X."/>
            <person name="Sun X."/>
            <person name="Wang J."/>
            <person name="Zhao C."/>
            <person name="Wang Y."/>
            <person name="Wang D."/>
            <person name="Huang X."/>
            <person name="Wang R."/>
            <person name="Lv J."/>
            <person name="Li Y."/>
            <person name="Zhang Z."/>
            <person name="Liu B."/>
            <person name="Lu W."/>
            <person name="Hui Y."/>
            <person name="Liang J."/>
            <person name="Zhou Z."/>
            <person name="Hou R."/>
            <person name="Li X."/>
            <person name="Liu Y."/>
            <person name="Li H."/>
            <person name="Ning X."/>
            <person name="Lin Y."/>
            <person name="Zhao L."/>
            <person name="Xing Q."/>
            <person name="Dou J."/>
            <person name="Li Y."/>
            <person name="Mao J."/>
            <person name="Guo H."/>
            <person name="Dou H."/>
            <person name="Li T."/>
            <person name="Mu C."/>
            <person name="Jiang W."/>
            <person name="Fu Q."/>
            <person name="Fu X."/>
            <person name="Miao Y."/>
            <person name="Liu J."/>
            <person name="Yu Q."/>
            <person name="Li R."/>
            <person name="Liao H."/>
            <person name="Li X."/>
            <person name="Kong Y."/>
            <person name="Jiang Z."/>
            <person name="Chourrout D."/>
            <person name="Li R."/>
            <person name="Bao Z."/>
        </authorList>
    </citation>
    <scope>NUCLEOTIDE SEQUENCE [LARGE SCALE GENOMIC DNA]</scope>
    <source>
        <strain evidence="10 11">PY_sf001</strain>
    </source>
</reference>
<comment type="caution">
    <text evidence="10">The sequence shown here is derived from an EMBL/GenBank/DDBJ whole genome shotgun (WGS) entry which is preliminary data.</text>
</comment>
<dbReference type="PROSITE" id="PS50267">
    <property type="entry name" value="NA_NEUROTRAN_SYMP_3"/>
    <property type="match status" value="1"/>
</dbReference>
<feature type="binding site" evidence="6">
    <location>
        <position position="62"/>
    </location>
    <ligand>
        <name>Na(+)</name>
        <dbReference type="ChEBI" id="CHEBI:29101"/>
        <label>1</label>
    </ligand>
</feature>
<feature type="binding site" evidence="6">
    <location>
        <position position="427"/>
    </location>
    <ligand>
        <name>Na(+)</name>
        <dbReference type="ChEBI" id="CHEBI:29101"/>
        <label>1</label>
    </ligand>
</feature>
<evidence type="ECO:0000256" key="7">
    <source>
        <dbReference type="PIRSR" id="PIRSR600175-2"/>
    </source>
</evidence>
<dbReference type="OrthoDB" id="6150485at2759"/>
<feature type="binding site" evidence="6">
    <location>
        <position position="55"/>
    </location>
    <ligand>
        <name>Na(+)</name>
        <dbReference type="ChEBI" id="CHEBI:29101"/>
        <label>1</label>
    </ligand>
</feature>
<keyword evidence="2 8" id="KW-0813">Transport</keyword>
<keyword evidence="3 8" id="KW-0812">Transmembrane</keyword>
<sequence length="646" mass="72302">MNDREHIAETVDLVTKENTNQVCISQSESDNGDETGEPQRGHWANKVDSFLSLLGYCVGYGNIWRFPYFCMRNGGGPFLVAFLCILVLCGIPTYFLDLVMGQFSGKTSLHAWQICPLLQGIGASALLVLFVINTYYNLIIAWTIFYLGSAFLVPLPWTSCDNSWNTADCINNRTMELVSPFHNGSSLTAYHSTNQSNADELSEYVIERNLTLSKKMVTSEEEFWRYRLLEISSGIEDIGGMPWHLAVCFLGAWLLTFFSLIRGVRSSGKVVYVTALLPYVILTAILIRAALLPGAGDGILYFITPNLHKLVEPQVWLEASLQVFYSLGPGWGPLITLSSYNHFHNNCFRDSILMVFISEGTSIYGGFVVFAVLGYMAHETGMHISDVVTSGPGLVFMTYPEALSHLPLPNVWTVLFFLMMLTVGMDSQLSCVETVISAVMDQFPTLRRRRVLVQGVGCILWYFLGLILCTQGGIYVFVVLDWYIAFGVPMLAFIECVIIGWIYGAERFSRDAELMLGRGIPVLMRIALTFIAPSILLTIAVSTVATYKPPTYGKYKFPYYITIFGFLLGLSTLVPVIVGAVKAIRSSQGKTFLKRVVNASKPSENWKPASRKHARDYTYDELSNYKSFYSRMKLNIFGPGNTEKWI</sequence>
<dbReference type="SUPFAM" id="SSF161070">
    <property type="entry name" value="SNF-like"/>
    <property type="match status" value="1"/>
</dbReference>
<evidence type="ECO:0000256" key="4">
    <source>
        <dbReference type="ARBA" id="ARBA00022989"/>
    </source>
</evidence>
<dbReference type="PANTHER" id="PTHR11616:SF241">
    <property type="entry name" value="SODIUM- AND CHLORIDE-DEPENDENT GLYCINE TRANSPORTER 2"/>
    <property type="match status" value="1"/>
</dbReference>
<dbReference type="EMBL" id="NEDP02000179">
    <property type="protein sequence ID" value="OWF56512.1"/>
    <property type="molecule type" value="Genomic_DNA"/>
</dbReference>
<dbReference type="Pfam" id="PF00209">
    <property type="entry name" value="SNF"/>
    <property type="match status" value="1"/>
</dbReference>
<comment type="similarity">
    <text evidence="8">Belongs to the sodium:neurotransmitter symporter (SNF) (TC 2.A.22) family.</text>
</comment>
<evidence type="ECO:0000256" key="8">
    <source>
        <dbReference type="RuleBase" id="RU003732"/>
    </source>
</evidence>
<dbReference type="PRINTS" id="PR00176">
    <property type="entry name" value="NANEUSMPORT"/>
</dbReference>
<feature type="transmembrane region" description="Helical" evidence="9">
    <location>
        <begin position="559"/>
        <end position="581"/>
    </location>
</feature>
<evidence type="ECO:0000256" key="9">
    <source>
        <dbReference type="SAM" id="Phobius"/>
    </source>
</evidence>
<keyword evidence="6" id="KW-0915">Sodium</keyword>
<dbReference type="GO" id="GO:0089718">
    <property type="term" value="P:amino acid import across plasma membrane"/>
    <property type="evidence" value="ECO:0007669"/>
    <property type="project" value="TreeGrafter"/>
</dbReference>
<gene>
    <name evidence="10" type="ORF">KP79_PYT05331</name>
</gene>
<evidence type="ECO:0000256" key="5">
    <source>
        <dbReference type="ARBA" id="ARBA00023136"/>
    </source>
</evidence>
<feature type="binding site" evidence="6">
    <location>
        <position position="58"/>
    </location>
    <ligand>
        <name>Na(+)</name>
        <dbReference type="ChEBI" id="CHEBI:29101"/>
        <label>1</label>
    </ligand>
</feature>
<keyword evidence="7" id="KW-1015">Disulfide bond</keyword>
<feature type="transmembrane region" description="Helical" evidence="9">
    <location>
        <begin position="482"/>
        <end position="505"/>
    </location>
</feature>
<dbReference type="GO" id="GO:0005283">
    <property type="term" value="F:amino acid:sodium symporter activity"/>
    <property type="evidence" value="ECO:0007669"/>
    <property type="project" value="TreeGrafter"/>
</dbReference>
<evidence type="ECO:0000256" key="2">
    <source>
        <dbReference type="ARBA" id="ARBA00022448"/>
    </source>
</evidence>
<feature type="disulfide bond" evidence="7">
    <location>
        <begin position="160"/>
        <end position="169"/>
    </location>
</feature>
<dbReference type="PROSITE" id="PS00610">
    <property type="entry name" value="NA_NEUROTRAN_SYMP_1"/>
    <property type="match status" value="1"/>
</dbReference>
<keyword evidence="8" id="KW-0769">Symport</keyword>
<keyword evidence="11" id="KW-1185">Reference proteome</keyword>
<proteinExistence type="inferred from homology"/>
<feature type="transmembrane region" description="Helical" evidence="9">
    <location>
        <begin position="276"/>
        <end position="303"/>
    </location>
</feature>